<evidence type="ECO:0000256" key="1">
    <source>
        <dbReference type="SAM" id="SignalP"/>
    </source>
</evidence>
<dbReference type="Proteomes" id="UP000785679">
    <property type="component" value="Unassembled WGS sequence"/>
</dbReference>
<proteinExistence type="predicted"/>
<evidence type="ECO:0000313" key="3">
    <source>
        <dbReference type="Proteomes" id="UP000785679"/>
    </source>
</evidence>
<feature type="chain" id="PRO_5035263070" description="Secreted protein" evidence="1">
    <location>
        <begin position="31"/>
        <end position="139"/>
    </location>
</feature>
<dbReference type="EMBL" id="RRYP01009912">
    <property type="protein sequence ID" value="TNV78745.1"/>
    <property type="molecule type" value="Genomic_DNA"/>
</dbReference>
<evidence type="ECO:0000313" key="2">
    <source>
        <dbReference type="EMBL" id="TNV78745.1"/>
    </source>
</evidence>
<comment type="caution">
    <text evidence="2">The sequence shown here is derived from an EMBL/GenBank/DDBJ whole genome shotgun (WGS) entry which is preliminary data.</text>
</comment>
<evidence type="ECO:0008006" key="4">
    <source>
        <dbReference type="Google" id="ProtNLM"/>
    </source>
</evidence>
<sequence>MSKALLLVFIDNLTLYSALWWCAQINYSLSQSKFLAQISSYYSLFRGQANVSSFANSTIQQTACQDISVILLNGTLIIKFLYFLNPQVNSAALIFVEVSASLVNVKFAGRKSWMTVSTLALTRYCFCIQFIFITKVIRD</sequence>
<name>A0A8J8NR76_HALGN</name>
<feature type="signal peptide" evidence="1">
    <location>
        <begin position="1"/>
        <end position="30"/>
    </location>
</feature>
<keyword evidence="3" id="KW-1185">Reference proteome</keyword>
<reference evidence="2" key="1">
    <citation type="submission" date="2019-06" db="EMBL/GenBank/DDBJ databases">
        <authorList>
            <person name="Zheng W."/>
        </authorList>
    </citation>
    <scope>NUCLEOTIDE SEQUENCE</scope>
    <source>
        <strain evidence="2">QDHG01</strain>
    </source>
</reference>
<keyword evidence="1" id="KW-0732">Signal</keyword>
<dbReference type="AlphaFoldDB" id="A0A8J8NR76"/>
<protein>
    <recommendedName>
        <fullName evidence="4">Secreted protein</fullName>
    </recommendedName>
</protein>
<gene>
    <name evidence="2" type="ORF">FGO68_gene799</name>
</gene>
<accession>A0A8J8NR76</accession>
<organism evidence="2 3">
    <name type="scientific">Halteria grandinella</name>
    <dbReference type="NCBI Taxonomy" id="5974"/>
    <lineage>
        <taxon>Eukaryota</taxon>
        <taxon>Sar</taxon>
        <taxon>Alveolata</taxon>
        <taxon>Ciliophora</taxon>
        <taxon>Intramacronucleata</taxon>
        <taxon>Spirotrichea</taxon>
        <taxon>Stichotrichia</taxon>
        <taxon>Sporadotrichida</taxon>
        <taxon>Halteriidae</taxon>
        <taxon>Halteria</taxon>
    </lineage>
</organism>